<gene>
    <name evidence="1" type="ORF">CIPAW_14G080500</name>
</gene>
<proteinExistence type="predicted"/>
<name>A0A8T1NKF7_CARIL</name>
<dbReference type="Proteomes" id="UP000811609">
    <property type="component" value="Chromosome 14"/>
</dbReference>
<comment type="caution">
    <text evidence="1">The sequence shown here is derived from an EMBL/GenBank/DDBJ whole genome shotgun (WGS) entry which is preliminary data.</text>
</comment>
<sequence length="55" mass="6203">MELRKQCLGDCPCPMVMLENSKPVCFTPRVKLLSDVQLSSFYSKLDGMTSPCVEF</sequence>
<keyword evidence="2" id="KW-1185">Reference proteome</keyword>
<protein>
    <submittedName>
        <fullName evidence="1">Uncharacterized protein</fullName>
    </submittedName>
</protein>
<accession>A0A8T1NKF7</accession>
<dbReference type="AlphaFoldDB" id="A0A8T1NKF7"/>
<dbReference type="EMBL" id="CM031822">
    <property type="protein sequence ID" value="KAG6629377.1"/>
    <property type="molecule type" value="Genomic_DNA"/>
</dbReference>
<evidence type="ECO:0000313" key="1">
    <source>
        <dbReference type="EMBL" id="KAG6629377.1"/>
    </source>
</evidence>
<evidence type="ECO:0000313" key="2">
    <source>
        <dbReference type="Proteomes" id="UP000811609"/>
    </source>
</evidence>
<reference evidence="1" key="1">
    <citation type="submission" date="2020-12" db="EMBL/GenBank/DDBJ databases">
        <title>WGS assembly of Carya illinoinensis cv. Pawnee.</title>
        <authorList>
            <person name="Platts A."/>
            <person name="Shu S."/>
            <person name="Wright S."/>
            <person name="Barry K."/>
            <person name="Edger P."/>
            <person name="Pires J.C."/>
            <person name="Schmutz J."/>
        </authorList>
    </citation>
    <scope>NUCLEOTIDE SEQUENCE</scope>
    <source>
        <tissue evidence="1">Leaf</tissue>
    </source>
</reference>
<organism evidence="1 2">
    <name type="scientific">Carya illinoinensis</name>
    <name type="common">Pecan</name>
    <dbReference type="NCBI Taxonomy" id="32201"/>
    <lineage>
        <taxon>Eukaryota</taxon>
        <taxon>Viridiplantae</taxon>
        <taxon>Streptophyta</taxon>
        <taxon>Embryophyta</taxon>
        <taxon>Tracheophyta</taxon>
        <taxon>Spermatophyta</taxon>
        <taxon>Magnoliopsida</taxon>
        <taxon>eudicotyledons</taxon>
        <taxon>Gunneridae</taxon>
        <taxon>Pentapetalae</taxon>
        <taxon>rosids</taxon>
        <taxon>fabids</taxon>
        <taxon>Fagales</taxon>
        <taxon>Juglandaceae</taxon>
        <taxon>Carya</taxon>
    </lineage>
</organism>